<sequence length="331" mass="34532">MLPQGSIRRAFTLIELLVVIAIIAILIGLLLPAVQKVREAAARAKCSNNLKQIGLAFHGYHDTYRGFPGGAADGNWAGAGSTACCNWVQQSDGTHREGYSWEYQILPFVEQGQVQTVVTAATVNSTVIPVYTCPSARAPGLDNGIFKSDYAGCAGTSLAKDAGGMIVPPPITSQNGTKLYSNAAIITGSVIDGLSNTVLVGEKWLHPMAQGNSRDGGNNEPWCNAGWDEDHIRSTGTPTGTFSCTNCMGLTDGSAATIDYRPKPNIQCTIGTGANGTSGTFWQPMFGSPHTGGLNMVLGDGSVRFVSFNVSAAAWAAAGTRAGGETLGLDN</sequence>
<dbReference type="OrthoDB" id="255848at2"/>
<keyword evidence="1" id="KW-1133">Transmembrane helix</keyword>
<dbReference type="Pfam" id="PF07963">
    <property type="entry name" value="N_methyl"/>
    <property type="match status" value="1"/>
</dbReference>
<keyword evidence="1" id="KW-0472">Membrane</keyword>
<dbReference type="PANTHER" id="PTHR30093">
    <property type="entry name" value="GENERAL SECRETION PATHWAY PROTEIN G"/>
    <property type="match status" value="1"/>
</dbReference>
<evidence type="ECO:0000259" key="2">
    <source>
        <dbReference type="Pfam" id="PF07596"/>
    </source>
</evidence>
<evidence type="ECO:0000256" key="1">
    <source>
        <dbReference type="SAM" id="Phobius"/>
    </source>
</evidence>
<keyword evidence="4" id="KW-1185">Reference proteome</keyword>
<evidence type="ECO:0000313" key="4">
    <source>
        <dbReference type="Proteomes" id="UP000324974"/>
    </source>
</evidence>
<feature type="transmembrane region" description="Helical" evidence="1">
    <location>
        <begin position="12"/>
        <end position="34"/>
    </location>
</feature>
<dbReference type="Pfam" id="PF07596">
    <property type="entry name" value="SBP_bac_10"/>
    <property type="match status" value="1"/>
</dbReference>
<dbReference type="InterPro" id="IPR011453">
    <property type="entry name" value="DUF1559"/>
</dbReference>
<reference evidence="4" key="1">
    <citation type="submission" date="2019-08" db="EMBL/GenBank/DDBJ databases">
        <title>Limnoglobus roseus gen. nov., sp. nov., a novel freshwater planctomycete with a giant genome from the family Gemmataceae.</title>
        <authorList>
            <person name="Kulichevskaya I.S."/>
            <person name="Naumoff D.G."/>
            <person name="Miroshnikov K."/>
            <person name="Ivanova A."/>
            <person name="Philippov D.A."/>
            <person name="Hakobyan A."/>
            <person name="Rijpstra I.C."/>
            <person name="Sinninghe Damste J.S."/>
            <person name="Liesack W."/>
            <person name="Dedysh S.N."/>
        </authorList>
    </citation>
    <scope>NUCLEOTIDE SEQUENCE [LARGE SCALE GENOMIC DNA]</scope>
    <source>
        <strain evidence="4">PX52</strain>
    </source>
</reference>
<dbReference type="InterPro" id="IPR012902">
    <property type="entry name" value="N_methyl_site"/>
</dbReference>
<dbReference type="RefSeq" id="WP_149110081.1">
    <property type="nucleotide sequence ID" value="NZ_CP042425.1"/>
</dbReference>
<dbReference type="NCBIfam" id="TIGR04294">
    <property type="entry name" value="pre_pil_HX9DG"/>
    <property type="match status" value="1"/>
</dbReference>
<dbReference type="InterPro" id="IPR027558">
    <property type="entry name" value="Pre_pil_HX9DG_C"/>
</dbReference>
<name>A0A5C1ADQ9_9BACT</name>
<dbReference type="AlphaFoldDB" id="A0A5C1ADQ9"/>
<keyword evidence="1" id="KW-0812">Transmembrane</keyword>
<dbReference type="PANTHER" id="PTHR30093:SF2">
    <property type="entry name" value="TYPE II SECRETION SYSTEM PROTEIN H"/>
    <property type="match status" value="1"/>
</dbReference>
<organism evidence="3 4">
    <name type="scientific">Limnoglobus roseus</name>
    <dbReference type="NCBI Taxonomy" id="2598579"/>
    <lineage>
        <taxon>Bacteria</taxon>
        <taxon>Pseudomonadati</taxon>
        <taxon>Planctomycetota</taxon>
        <taxon>Planctomycetia</taxon>
        <taxon>Gemmatales</taxon>
        <taxon>Gemmataceae</taxon>
        <taxon>Limnoglobus</taxon>
    </lineage>
</organism>
<dbReference type="KEGG" id="lrs:PX52LOC_02169"/>
<dbReference type="NCBIfam" id="TIGR02532">
    <property type="entry name" value="IV_pilin_GFxxxE"/>
    <property type="match status" value="1"/>
</dbReference>
<dbReference type="Proteomes" id="UP000324974">
    <property type="component" value="Chromosome"/>
</dbReference>
<gene>
    <name evidence="3" type="ORF">PX52LOC_02169</name>
</gene>
<accession>A0A5C1ADQ9</accession>
<dbReference type="EMBL" id="CP042425">
    <property type="protein sequence ID" value="QEL15254.1"/>
    <property type="molecule type" value="Genomic_DNA"/>
</dbReference>
<dbReference type="SUPFAM" id="SSF54523">
    <property type="entry name" value="Pili subunits"/>
    <property type="match status" value="1"/>
</dbReference>
<evidence type="ECO:0000313" key="3">
    <source>
        <dbReference type="EMBL" id="QEL15254.1"/>
    </source>
</evidence>
<dbReference type="InterPro" id="IPR045584">
    <property type="entry name" value="Pilin-like"/>
</dbReference>
<dbReference type="Gene3D" id="3.30.700.10">
    <property type="entry name" value="Glycoprotein, Type 4 Pilin"/>
    <property type="match status" value="1"/>
</dbReference>
<feature type="domain" description="DUF1559" evidence="2">
    <location>
        <begin position="35"/>
        <end position="309"/>
    </location>
</feature>
<protein>
    <recommendedName>
        <fullName evidence="2">DUF1559 domain-containing protein</fullName>
    </recommendedName>
</protein>
<proteinExistence type="predicted"/>